<organism evidence="1 2">
    <name type="scientific">candidate division WWE3 bacterium GW2011_GWB1_41_6</name>
    <dbReference type="NCBI Taxonomy" id="1619112"/>
    <lineage>
        <taxon>Bacteria</taxon>
        <taxon>Katanobacteria</taxon>
    </lineage>
</organism>
<evidence type="ECO:0000313" key="1">
    <source>
        <dbReference type="EMBL" id="KKS14268.1"/>
    </source>
</evidence>
<protein>
    <submittedName>
        <fullName evidence="1">Uncharacterized protein</fullName>
    </submittedName>
</protein>
<dbReference type="Proteomes" id="UP000034163">
    <property type="component" value="Unassembled WGS sequence"/>
</dbReference>
<dbReference type="EMBL" id="LCBS01000050">
    <property type="protein sequence ID" value="KKS14268.1"/>
    <property type="molecule type" value="Genomic_DNA"/>
</dbReference>
<dbReference type="AlphaFoldDB" id="A0A0G0ZMS3"/>
<proteinExistence type="predicted"/>
<name>A0A0G0ZMS3_UNCKA</name>
<gene>
    <name evidence="1" type="ORF">UU72_C0050G0002</name>
</gene>
<comment type="caution">
    <text evidence="1">The sequence shown here is derived from an EMBL/GenBank/DDBJ whole genome shotgun (WGS) entry which is preliminary data.</text>
</comment>
<sequence length="96" mass="10711">MSLRLVPLSMMDREGKFTVETIYGDVLTVRHVDWTGVAVQIYLTLNVTDVVDQLTDESKVKLVALANAVKEMSTGFRVKNPALIEYSDRPGLIQIS</sequence>
<accession>A0A0G0ZMS3</accession>
<evidence type="ECO:0000313" key="2">
    <source>
        <dbReference type="Proteomes" id="UP000034163"/>
    </source>
</evidence>
<reference evidence="1 2" key="1">
    <citation type="journal article" date="2015" name="Nature">
        <title>rRNA introns, odd ribosomes, and small enigmatic genomes across a large radiation of phyla.</title>
        <authorList>
            <person name="Brown C.T."/>
            <person name="Hug L.A."/>
            <person name="Thomas B.C."/>
            <person name="Sharon I."/>
            <person name="Castelle C.J."/>
            <person name="Singh A."/>
            <person name="Wilkins M.J."/>
            <person name="Williams K.H."/>
            <person name="Banfield J.F."/>
        </authorList>
    </citation>
    <scope>NUCLEOTIDE SEQUENCE [LARGE SCALE GENOMIC DNA]</scope>
</reference>